<dbReference type="Gramene" id="RZC78111">
    <property type="protein sequence ID" value="RZC78111"/>
    <property type="gene ID" value="C5167_002301"/>
</dbReference>
<organism evidence="1 2">
    <name type="scientific">Papaver somniferum</name>
    <name type="common">Opium poppy</name>
    <dbReference type="NCBI Taxonomy" id="3469"/>
    <lineage>
        <taxon>Eukaryota</taxon>
        <taxon>Viridiplantae</taxon>
        <taxon>Streptophyta</taxon>
        <taxon>Embryophyta</taxon>
        <taxon>Tracheophyta</taxon>
        <taxon>Spermatophyta</taxon>
        <taxon>Magnoliopsida</taxon>
        <taxon>Ranunculales</taxon>
        <taxon>Papaveraceae</taxon>
        <taxon>Papaveroideae</taxon>
        <taxon>Papaver</taxon>
    </lineage>
</organism>
<evidence type="ECO:0000313" key="1">
    <source>
        <dbReference type="EMBL" id="RZC78111.1"/>
    </source>
</evidence>
<accession>A0A4Y7L187</accession>
<dbReference type="EMBL" id="CM010723">
    <property type="protein sequence ID" value="RZC78111.1"/>
    <property type="molecule type" value="Genomic_DNA"/>
</dbReference>
<protein>
    <submittedName>
        <fullName evidence="1">Uncharacterized protein</fullName>
    </submittedName>
</protein>
<proteinExistence type="predicted"/>
<keyword evidence="2" id="KW-1185">Reference proteome</keyword>
<dbReference type="Proteomes" id="UP000316621">
    <property type="component" value="Chromosome 9"/>
</dbReference>
<sequence>MACGCTSCATNCSCGCKSAAKEYELKHFG</sequence>
<gene>
    <name evidence="1" type="ORF">C5167_002301</name>
</gene>
<reference evidence="1 2" key="1">
    <citation type="journal article" date="2018" name="Science">
        <title>The opium poppy genome and morphinan production.</title>
        <authorList>
            <person name="Guo L."/>
            <person name="Winzer T."/>
            <person name="Yang X."/>
            <person name="Li Y."/>
            <person name="Ning Z."/>
            <person name="He Z."/>
            <person name="Teodor R."/>
            <person name="Lu Y."/>
            <person name="Bowser T.A."/>
            <person name="Graham I.A."/>
            <person name="Ye K."/>
        </authorList>
    </citation>
    <scope>NUCLEOTIDE SEQUENCE [LARGE SCALE GENOMIC DNA]</scope>
    <source>
        <strain evidence="2">cv. HN1</strain>
        <tissue evidence="1">Leaves</tissue>
    </source>
</reference>
<name>A0A4Y7L187_PAPSO</name>
<evidence type="ECO:0000313" key="2">
    <source>
        <dbReference type="Proteomes" id="UP000316621"/>
    </source>
</evidence>
<dbReference type="AlphaFoldDB" id="A0A4Y7L187"/>